<dbReference type="AlphaFoldDB" id="A0A0F8YHC8"/>
<gene>
    <name evidence="1" type="ORF">LCGC14_3093180</name>
</gene>
<evidence type="ECO:0000313" key="1">
    <source>
        <dbReference type="EMBL" id="KKK53599.1"/>
    </source>
</evidence>
<reference evidence="1" key="1">
    <citation type="journal article" date="2015" name="Nature">
        <title>Complex archaea that bridge the gap between prokaryotes and eukaryotes.</title>
        <authorList>
            <person name="Spang A."/>
            <person name="Saw J.H."/>
            <person name="Jorgensen S.L."/>
            <person name="Zaremba-Niedzwiedzka K."/>
            <person name="Martijn J."/>
            <person name="Lind A.E."/>
            <person name="van Eijk R."/>
            <person name="Schleper C."/>
            <person name="Guy L."/>
            <person name="Ettema T.J."/>
        </authorList>
    </citation>
    <scope>NUCLEOTIDE SEQUENCE</scope>
</reference>
<proteinExistence type="predicted"/>
<dbReference type="EMBL" id="LAZR01066420">
    <property type="protein sequence ID" value="KKK53599.1"/>
    <property type="molecule type" value="Genomic_DNA"/>
</dbReference>
<organism evidence="1">
    <name type="scientific">marine sediment metagenome</name>
    <dbReference type="NCBI Taxonomy" id="412755"/>
    <lineage>
        <taxon>unclassified sequences</taxon>
        <taxon>metagenomes</taxon>
        <taxon>ecological metagenomes</taxon>
    </lineage>
</organism>
<name>A0A0F8YHC8_9ZZZZ</name>
<accession>A0A0F8YHC8</accession>
<feature type="non-terminal residue" evidence="1">
    <location>
        <position position="139"/>
    </location>
</feature>
<protein>
    <submittedName>
        <fullName evidence="1">Uncharacterized protein</fullName>
    </submittedName>
</protein>
<dbReference type="PROSITE" id="PS51257">
    <property type="entry name" value="PROKAR_LIPOPROTEIN"/>
    <property type="match status" value="1"/>
</dbReference>
<comment type="caution">
    <text evidence="1">The sequence shown here is derived from an EMBL/GenBank/DDBJ whole genome shotgun (WGS) entry which is preliminary data.</text>
</comment>
<dbReference type="Gene3D" id="1.20.1600.10">
    <property type="entry name" value="Outer membrane efflux proteins (OEP)"/>
    <property type="match status" value="1"/>
</dbReference>
<dbReference type="SUPFAM" id="SSF56954">
    <property type="entry name" value="Outer membrane efflux proteins (OEP)"/>
    <property type="match status" value="1"/>
</dbReference>
<sequence length="139" mass="15962">MDRWSVLSLLLVVCAVGVALTVGCERQHVWETNLRRSYLERSSSSLSREDSPVEKPLELGEKSELSDYLVYAALNNPGLEAAFNQWKAALERVPQVKALPDPRFTYRYFIQEVETRVGAQRQAFELAQTFPWFGKLKLR</sequence>